<feature type="compositionally biased region" description="Basic and acidic residues" evidence="1">
    <location>
        <begin position="70"/>
        <end position="87"/>
    </location>
</feature>
<dbReference type="Proteomes" id="UP001605036">
    <property type="component" value="Unassembled WGS sequence"/>
</dbReference>
<sequence length="122" mass="13891">MVAPGSPKRSWLPLSWTGIPKEGDCEPHDIFETIHLENEVIIDLGYLPGKIFIDPLGDAEVDSNWFKYPRQEESGDNHQEKNVDSKEIGLAPSWEGEGSWGAPEEKSNKEEDWLDCRHGKRF</sequence>
<feature type="compositionally biased region" description="Basic and acidic residues" evidence="1">
    <location>
        <begin position="103"/>
        <end position="122"/>
    </location>
</feature>
<accession>A0ABD1XIY3</accession>
<evidence type="ECO:0000313" key="2">
    <source>
        <dbReference type="EMBL" id="KAL2608899.1"/>
    </source>
</evidence>
<protein>
    <submittedName>
        <fullName evidence="2">Uncharacterized protein</fullName>
    </submittedName>
</protein>
<evidence type="ECO:0000256" key="1">
    <source>
        <dbReference type="SAM" id="MobiDB-lite"/>
    </source>
</evidence>
<dbReference type="EMBL" id="JBHFFA010000008">
    <property type="protein sequence ID" value="KAL2608899.1"/>
    <property type="molecule type" value="Genomic_DNA"/>
</dbReference>
<feature type="region of interest" description="Disordered" evidence="1">
    <location>
        <begin position="70"/>
        <end position="122"/>
    </location>
</feature>
<keyword evidence="3" id="KW-1185">Reference proteome</keyword>
<dbReference type="AlphaFoldDB" id="A0ABD1XIY3"/>
<name>A0ABD1XIY3_9MARC</name>
<reference evidence="2 3" key="1">
    <citation type="submission" date="2024-09" db="EMBL/GenBank/DDBJ databases">
        <title>Chromosome-scale assembly of Riccia fluitans.</title>
        <authorList>
            <person name="Paukszto L."/>
            <person name="Sawicki J."/>
            <person name="Karawczyk K."/>
            <person name="Piernik-Szablinska J."/>
            <person name="Szczecinska M."/>
            <person name="Mazdziarz M."/>
        </authorList>
    </citation>
    <scope>NUCLEOTIDE SEQUENCE [LARGE SCALE GENOMIC DNA]</scope>
    <source>
        <strain evidence="2">Rf_01</strain>
        <tissue evidence="2">Aerial parts of the thallus</tissue>
    </source>
</reference>
<comment type="caution">
    <text evidence="2">The sequence shown here is derived from an EMBL/GenBank/DDBJ whole genome shotgun (WGS) entry which is preliminary data.</text>
</comment>
<proteinExistence type="predicted"/>
<evidence type="ECO:0000313" key="3">
    <source>
        <dbReference type="Proteomes" id="UP001605036"/>
    </source>
</evidence>
<organism evidence="2 3">
    <name type="scientific">Riccia fluitans</name>
    <dbReference type="NCBI Taxonomy" id="41844"/>
    <lineage>
        <taxon>Eukaryota</taxon>
        <taxon>Viridiplantae</taxon>
        <taxon>Streptophyta</taxon>
        <taxon>Embryophyta</taxon>
        <taxon>Marchantiophyta</taxon>
        <taxon>Marchantiopsida</taxon>
        <taxon>Marchantiidae</taxon>
        <taxon>Marchantiales</taxon>
        <taxon>Ricciaceae</taxon>
        <taxon>Riccia</taxon>
    </lineage>
</organism>
<gene>
    <name evidence="2" type="ORF">R1flu_027472</name>
</gene>